<dbReference type="KEGG" id="acan:ACA1_253130"/>
<dbReference type="RefSeq" id="XP_004367593.1">
    <property type="nucleotide sequence ID" value="XM_004367536.1"/>
</dbReference>
<dbReference type="GO" id="GO:0016787">
    <property type="term" value="F:hydrolase activity"/>
    <property type="evidence" value="ECO:0007669"/>
    <property type="project" value="UniProtKB-KW"/>
</dbReference>
<dbReference type="GeneID" id="14923270"/>
<dbReference type="EMBL" id="KB007885">
    <property type="protein sequence ID" value="ELR22337.1"/>
    <property type="molecule type" value="Genomic_DNA"/>
</dbReference>
<evidence type="ECO:0000313" key="2">
    <source>
        <dbReference type="Proteomes" id="UP000011083"/>
    </source>
</evidence>
<dbReference type="InterPro" id="IPR007709">
    <property type="entry name" value="N-FG_amidohydro"/>
</dbReference>
<dbReference type="AlphaFoldDB" id="L8HAQ6"/>
<dbReference type="OrthoDB" id="282777at2759"/>
<dbReference type="Gene3D" id="3.40.630.40">
    <property type="entry name" value="Zn-dependent exopeptidases"/>
    <property type="match status" value="1"/>
</dbReference>
<protein>
    <submittedName>
        <fullName evidence="1">N-formylglutamate amidohydrolase</fullName>
    </submittedName>
</protein>
<proteinExistence type="predicted"/>
<dbReference type="OMA" id="WHIGTLY"/>
<gene>
    <name evidence="1" type="ORF">ACA1_253130</name>
</gene>
<evidence type="ECO:0000313" key="1">
    <source>
        <dbReference type="EMBL" id="ELR22337.1"/>
    </source>
</evidence>
<accession>L8HAQ6</accession>
<keyword evidence="2" id="KW-1185">Reference proteome</keyword>
<dbReference type="SUPFAM" id="SSF53187">
    <property type="entry name" value="Zn-dependent exopeptidases"/>
    <property type="match status" value="1"/>
</dbReference>
<name>L8HAQ6_ACACF</name>
<organism evidence="1 2">
    <name type="scientific">Acanthamoeba castellanii (strain ATCC 30010 / Neff)</name>
    <dbReference type="NCBI Taxonomy" id="1257118"/>
    <lineage>
        <taxon>Eukaryota</taxon>
        <taxon>Amoebozoa</taxon>
        <taxon>Discosea</taxon>
        <taxon>Longamoebia</taxon>
        <taxon>Centramoebida</taxon>
        <taxon>Acanthamoebidae</taxon>
        <taxon>Acanthamoeba</taxon>
    </lineage>
</organism>
<dbReference type="Pfam" id="PF05013">
    <property type="entry name" value="FGase"/>
    <property type="match status" value="1"/>
</dbReference>
<dbReference type="Proteomes" id="UP000011083">
    <property type="component" value="Unassembled WGS sequence"/>
</dbReference>
<sequence length="249" mass="28693">MRAKAVDVLSPDNPSGLPYRLLLTCEHASQLMPSPWRWPDEDRRLLNTHWALDLGSEAPAVIAQFSRLLVDANRPLDSPTLFRDAADGQPEKEDRLQACYYPYHRALAELQRKVMPDFILSLHSYTNNYEGQPREVEVGVLYDEDEDLAKTIRQQFIDQGRYECRLNEPWSGKEGFMYSADRHGHWDEDAFKGWTEKKGKGDIAVVMLEMKNDLLTDRAWRTQFTQRLIDILRSDPVVALVKAKKSSAT</sequence>
<dbReference type="VEuPathDB" id="AmoebaDB:ACA1_253130"/>
<reference evidence="1 2" key="1">
    <citation type="journal article" date="2013" name="Genome Biol.">
        <title>Genome of Acanthamoeba castellanii highlights extensive lateral gene transfer and early evolution of tyrosine kinase signaling.</title>
        <authorList>
            <person name="Clarke M."/>
            <person name="Lohan A.J."/>
            <person name="Liu B."/>
            <person name="Lagkouvardos I."/>
            <person name="Roy S."/>
            <person name="Zafar N."/>
            <person name="Bertelli C."/>
            <person name="Schilde C."/>
            <person name="Kianianmomeni A."/>
            <person name="Burglin T.R."/>
            <person name="Frech C."/>
            <person name="Turcotte B."/>
            <person name="Kopec K.O."/>
            <person name="Synnott J.M."/>
            <person name="Choo C."/>
            <person name="Paponov I."/>
            <person name="Finkler A."/>
            <person name="Soon Heng Tan C."/>
            <person name="Hutchins A.P."/>
            <person name="Weinmeier T."/>
            <person name="Rattei T."/>
            <person name="Chu J.S."/>
            <person name="Gimenez G."/>
            <person name="Irimia M."/>
            <person name="Rigden D.J."/>
            <person name="Fitzpatrick D.A."/>
            <person name="Lorenzo-Morales J."/>
            <person name="Bateman A."/>
            <person name="Chiu C.H."/>
            <person name="Tang P."/>
            <person name="Hegemann P."/>
            <person name="Fromm H."/>
            <person name="Raoult D."/>
            <person name="Greub G."/>
            <person name="Miranda-Saavedra D."/>
            <person name="Chen N."/>
            <person name="Nash P."/>
            <person name="Ginger M.L."/>
            <person name="Horn M."/>
            <person name="Schaap P."/>
            <person name="Caler L."/>
            <person name="Loftus B."/>
        </authorList>
    </citation>
    <scope>NUCLEOTIDE SEQUENCE [LARGE SCALE GENOMIC DNA]</scope>
    <source>
        <strain evidence="1 2">Neff</strain>
    </source>
</reference>
<keyword evidence="1" id="KW-0378">Hydrolase</keyword>